<comment type="cofactor">
    <cofactor evidence="6">
        <name>Zn(2+)</name>
        <dbReference type="ChEBI" id="CHEBI:29105"/>
    </cofactor>
    <text evidence="6">Binds 1 zinc ion.</text>
</comment>
<dbReference type="Proteomes" id="UP000092154">
    <property type="component" value="Unassembled WGS sequence"/>
</dbReference>
<evidence type="ECO:0000313" key="9">
    <source>
        <dbReference type="Proteomes" id="UP000092154"/>
    </source>
</evidence>
<evidence type="ECO:0000313" key="8">
    <source>
        <dbReference type="EMBL" id="OAX32304.1"/>
    </source>
</evidence>
<keyword evidence="1 6" id="KW-0645">Protease</keyword>
<keyword evidence="9" id="KW-1185">Reference proteome</keyword>
<dbReference type="EMBL" id="KV449052">
    <property type="protein sequence ID" value="OAX32304.1"/>
    <property type="molecule type" value="Genomic_DNA"/>
</dbReference>
<keyword evidence="3 6" id="KW-0378">Hydrolase</keyword>
<evidence type="ECO:0000259" key="7">
    <source>
        <dbReference type="Pfam" id="PF01432"/>
    </source>
</evidence>
<evidence type="ECO:0000256" key="6">
    <source>
        <dbReference type="RuleBase" id="RU003435"/>
    </source>
</evidence>
<dbReference type="InterPro" id="IPR001567">
    <property type="entry name" value="Pept_M3A_M3B_dom"/>
</dbReference>
<dbReference type="STRING" id="1314800.A0A1B7MI82"/>
<evidence type="ECO:0000256" key="4">
    <source>
        <dbReference type="ARBA" id="ARBA00022833"/>
    </source>
</evidence>
<evidence type="ECO:0000256" key="2">
    <source>
        <dbReference type="ARBA" id="ARBA00022723"/>
    </source>
</evidence>
<dbReference type="InterPro" id="IPR024077">
    <property type="entry name" value="Neurolysin/TOP_dom2"/>
</dbReference>
<keyword evidence="4 6" id="KW-0862">Zinc</keyword>
<dbReference type="Pfam" id="PF01432">
    <property type="entry name" value="Peptidase_M3"/>
    <property type="match status" value="1"/>
</dbReference>
<keyword evidence="5 6" id="KW-0482">Metalloprotease</keyword>
<protein>
    <recommendedName>
        <fullName evidence="7">Peptidase M3A/M3B catalytic domain-containing protein</fullName>
    </recommendedName>
</protein>
<dbReference type="InParanoid" id="A0A1B7MI82"/>
<dbReference type="Gene3D" id="1.10.1370.10">
    <property type="entry name" value="Neurolysin, domain 3"/>
    <property type="match status" value="1"/>
</dbReference>
<dbReference type="AlphaFoldDB" id="A0A1B7MI82"/>
<sequence>MAKRGYQLFFAKFDLKEHVDKEAADHTKLWNDLRESISLVKGSKAQPGQGTFGHIVGGYDARYYGRVMGPSYMYATILLVGGSREERESLEDFLGQPPNSDAFLKEIANATCFMDYLSNLISEHRMNWNVMFYIEYTLNRTKMDSKKRRKKRKKKLHSIPVE</sequence>
<reference evidence="8 9" key="1">
    <citation type="submission" date="2016-06" db="EMBL/GenBank/DDBJ databases">
        <title>Comparative genomics of the ectomycorrhizal sister species Rhizopogon vinicolor and Rhizopogon vesiculosus (Basidiomycota: Boletales) reveals a divergence of the mating type B locus.</title>
        <authorList>
            <consortium name="DOE Joint Genome Institute"/>
            <person name="Mujic A.B."/>
            <person name="Kuo A."/>
            <person name="Tritt A."/>
            <person name="Lipzen A."/>
            <person name="Chen C."/>
            <person name="Johnson J."/>
            <person name="Sharma A."/>
            <person name="Barry K."/>
            <person name="Grigoriev I.V."/>
            <person name="Spatafora J.W."/>
        </authorList>
    </citation>
    <scope>NUCLEOTIDE SEQUENCE [LARGE SCALE GENOMIC DNA]</scope>
    <source>
        <strain evidence="8 9">AM-OR11-026</strain>
    </source>
</reference>
<evidence type="ECO:0000256" key="3">
    <source>
        <dbReference type="ARBA" id="ARBA00022801"/>
    </source>
</evidence>
<dbReference type="GO" id="GO:0004222">
    <property type="term" value="F:metalloendopeptidase activity"/>
    <property type="evidence" value="ECO:0007669"/>
    <property type="project" value="InterPro"/>
</dbReference>
<accession>A0A1B7MI82</accession>
<dbReference type="GO" id="GO:0046872">
    <property type="term" value="F:metal ion binding"/>
    <property type="evidence" value="ECO:0007669"/>
    <property type="project" value="UniProtKB-UniRule"/>
</dbReference>
<dbReference type="GO" id="GO:0006508">
    <property type="term" value="P:proteolysis"/>
    <property type="evidence" value="ECO:0007669"/>
    <property type="project" value="UniProtKB-KW"/>
</dbReference>
<dbReference type="OrthoDB" id="2692071at2759"/>
<organism evidence="8 9">
    <name type="scientific">Rhizopogon vinicolor AM-OR11-026</name>
    <dbReference type="NCBI Taxonomy" id="1314800"/>
    <lineage>
        <taxon>Eukaryota</taxon>
        <taxon>Fungi</taxon>
        <taxon>Dikarya</taxon>
        <taxon>Basidiomycota</taxon>
        <taxon>Agaricomycotina</taxon>
        <taxon>Agaricomycetes</taxon>
        <taxon>Agaricomycetidae</taxon>
        <taxon>Boletales</taxon>
        <taxon>Suillineae</taxon>
        <taxon>Rhizopogonaceae</taxon>
        <taxon>Rhizopogon</taxon>
    </lineage>
</organism>
<name>A0A1B7MI82_9AGAM</name>
<feature type="domain" description="Peptidase M3A/M3B catalytic" evidence="7">
    <location>
        <begin position="7"/>
        <end position="65"/>
    </location>
</feature>
<keyword evidence="2 6" id="KW-0479">Metal-binding</keyword>
<evidence type="ECO:0000256" key="1">
    <source>
        <dbReference type="ARBA" id="ARBA00022670"/>
    </source>
</evidence>
<dbReference type="SUPFAM" id="SSF55486">
    <property type="entry name" value="Metalloproteases ('zincins'), catalytic domain"/>
    <property type="match status" value="1"/>
</dbReference>
<gene>
    <name evidence="8" type="ORF">K503DRAFT_794789</name>
</gene>
<comment type="similarity">
    <text evidence="6">Belongs to the peptidase M3 family.</text>
</comment>
<proteinExistence type="inferred from homology"/>
<evidence type="ECO:0000256" key="5">
    <source>
        <dbReference type="ARBA" id="ARBA00023049"/>
    </source>
</evidence>